<evidence type="ECO:0000313" key="2">
    <source>
        <dbReference type="Proteomes" id="UP000054988"/>
    </source>
</evidence>
<comment type="caution">
    <text evidence="1">The sequence shown here is derived from an EMBL/GenBank/DDBJ whole genome shotgun (WGS) entry which is preliminary data.</text>
</comment>
<dbReference type="Proteomes" id="UP000054988">
    <property type="component" value="Unassembled WGS sequence"/>
</dbReference>
<dbReference type="AlphaFoldDB" id="A0A0W0FW31"/>
<organism evidence="1 2">
    <name type="scientific">Moniliophthora roreri</name>
    <name type="common">Frosty pod rot fungus</name>
    <name type="synonym">Monilia roreri</name>
    <dbReference type="NCBI Taxonomy" id="221103"/>
    <lineage>
        <taxon>Eukaryota</taxon>
        <taxon>Fungi</taxon>
        <taxon>Dikarya</taxon>
        <taxon>Basidiomycota</taxon>
        <taxon>Agaricomycotina</taxon>
        <taxon>Agaricomycetes</taxon>
        <taxon>Agaricomycetidae</taxon>
        <taxon>Agaricales</taxon>
        <taxon>Marasmiineae</taxon>
        <taxon>Marasmiaceae</taxon>
        <taxon>Moniliophthora</taxon>
    </lineage>
</organism>
<accession>A0A0W0FW31</accession>
<reference evidence="1 2" key="1">
    <citation type="submission" date="2015-12" db="EMBL/GenBank/DDBJ databases">
        <title>Draft genome sequence of Moniliophthora roreri, the causal agent of frosty pod rot of cacao.</title>
        <authorList>
            <person name="Aime M.C."/>
            <person name="Diaz-Valderrama J.R."/>
            <person name="Kijpornyongpan T."/>
            <person name="Phillips-Mora W."/>
        </authorList>
    </citation>
    <scope>NUCLEOTIDE SEQUENCE [LARGE SCALE GENOMIC DNA]</scope>
    <source>
        <strain evidence="1 2">MCA 2952</strain>
    </source>
</reference>
<protein>
    <submittedName>
        <fullName evidence="1">Uncharacterized protein</fullName>
    </submittedName>
</protein>
<gene>
    <name evidence="1" type="ORF">WG66_6878</name>
</gene>
<evidence type="ECO:0000313" key="1">
    <source>
        <dbReference type="EMBL" id="KTB40547.1"/>
    </source>
</evidence>
<sequence length="242" mass="27296">MHPSDPYEQLANMQKEISDLHGALRRSQAHTQAEAARGRRAWDRFALHLNPIAFPGVSIATNLVVDLATIPGFNLYSEPRPKNRSTTDILPSNTRHHWLYVFLCIVVLPGLFDQLIHDHGIIIANSLKEGANLYFPGNDAANINLMDMIVGMAEHVITIEQVNTANEWALNCIEDAFIIYPEYHPQWTELKSRISKCFHIYGNPPSTVPNDAARIWIPPPSWNMHALFNDRKLSIMQAGQAS</sequence>
<proteinExistence type="predicted"/>
<name>A0A0W0FW31_MONRR</name>
<dbReference type="EMBL" id="LATX01001571">
    <property type="protein sequence ID" value="KTB40547.1"/>
    <property type="molecule type" value="Genomic_DNA"/>
</dbReference>